<feature type="coiled-coil region" evidence="3">
    <location>
        <begin position="35"/>
        <end position="113"/>
    </location>
</feature>
<dbReference type="SMART" id="SM00935">
    <property type="entry name" value="OmpH"/>
    <property type="match status" value="1"/>
</dbReference>
<accession>A0AAV5ATU0</accession>
<keyword evidence="3" id="KW-0175">Coiled coil</keyword>
<evidence type="ECO:0000256" key="2">
    <source>
        <dbReference type="ARBA" id="ARBA00022729"/>
    </source>
</evidence>
<protein>
    <submittedName>
        <fullName evidence="4">Membrane protein</fullName>
    </submittedName>
</protein>
<dbReference type="InterPro" id="IPR005632">
    <property type="entry name" value="Chaperone_Skp"/>
</dbReference>
<keyword evidence="7" id="KW-1185">Reference proteome</keyword>
<dbReference type="EMBL" id="BQKB01000013">
    <property type="protein sequence ID" value="GJM52427.1"/>
    <property type="molecule type" value="Genomic_DNA"/>
</dbReference>
<comment type="similarity">
    <text evidence="1">Belongs to the Skp family.</text>
</comment>
<evidence type="ECO:0000313" key="7">
    <source>
        <dbReference type="Proteomes" id="UP001208692"/>
    </source>
</evidence>
<evidence type="ECO:0000313" key="4">
    <source>
        <dbReference type="EMBL" id="GJM49276.1"/>
    </source>
</evidence>
<dbReference type="GO" id="GO:0005829">
    <property type="term" value="C:cytosol"/>
    <property type="evidence" value="ECO:0007669"/>
    <property type="project" value="TreeGrafter"/>
</dbReference>
<dbReference type="Proteomes" id="UP001208692">
    <property type="component" value="Unassembled WGS sequence"/>
</dbReference>
<sequence length="169" mass="18903">MVAVALMLGATTVSMAQSKVAHIDSQKLLSEMPEMKSAQAQLQKLEQTYTNDIQSSVKEYTTKAQAFQNEVNALTEDQLKSRQAELERKSKELETMQNNIRQAQQTAAEDLQKKQQSLLAPLYEKARKAVEKVAKAQGFDYVLDSTQPGTVIFANGKDLYNDVKKELGF</sequence>
<dbReference type="GO" id="GO:0051082">
    <property type="term" value="F:unfolded protein binding"/>
    <property type="evidence" value="ECO:0007669"/>
    <property type="project" value="InterPro"/>
</dbReference>
<dbReference type="InterPro" id="IPR024930">
    <property type="entry name" value="Skp_dom_sf"/>
</dbReference>
<organism evidence="4 6">
    <name type="scientific">Capnocytophaga catalasegens</name>
    <dbReference type="NCBI Taxonomy" id="1004260"/>
    <lineage>
        <taxon>Bacteria</taxon>
        <taxon>Pseudomonadati</taxon>
        <taxon>Bacteroidota</taxon>
        <taxon>Flavobacteriia</taxon>
        <taxon>Flavobacteriales</taxon>
        <taxon>Flavobacteriaceae</taxon>
        <taxon>Capnocytophaga</taxon>
    </lineage>
</organism>
<evidence type="ECO:0000313" key="6">
    <source>
        <dbReference type="Proteomes" id="UP001207736"/>
    </source>
</evidence>
<name>A0AAV5ATU0_9FLAO</name>
<proteinExistence type="inferred from homology"/>
<dbReference type="AlphaFoldDB" id="A0AAV5ATU0"/>
<evidence type="ECO:0000313" key="5">
    <source>
        <dbReference type="EMBL" id="GJM52427.1"/>
    </source>
</evidence>
<gene>
    <name evidence="4" type="ORF">RCZ15_02510</name>
    <name evidence="5" type="ORF">RCZ16_07440</name>
</gene>
<dbReference type="GO" id="GO:0050821">
    <property type="term" value="P:protein stabilization"/>
    <property type="evidence" value="ECO:0007669"/>
    <property type="project" value="TreeGrafter"/>
</dbReference>
<evidence type="ECO:0000256" key="1">
    <source>
        <dbReference type="ARBA" id="ARBA00009091"/>
    </source>
</evidence>
<dbReference type="EMBL" id="BQKA01000006">
    <property type="protein sequence ID" value="GJM49276.1"/>
    <property type="molecule type" value="Genomic_DNA"/>
</dbReference>
<dbReference type="Proteomes" id="UP001207736">
    <property type="component" value="Unassembled WGS sequence"/>
</dbReference>
<dbReference type="Gene3D" id="3.30.910.20">
    <property type="entry name" value="Skp domain"/>
    <property type="match status" value="1"/>
</dbReference>
<dbReference type="Pfam" id="PF03938">
    <property type="entry name" value="OmpH"/>
    <property type="match status" value="1"/>
</dbReference>
<keyword evidence="2" id="KW-0732">Signal</keyword>
<reference evidence="4 7" key="1">
    <citation type="submission" date="2021-11" db="EMBL/GenBank/DDBJ databases">
        <title>Draft genome sequence of Capnocytophaga sp. strain KC07075 isolated from cat oral cavity.</title>
        <authorList>
            <person name="Suzuki M."/>
            <person name="Imaoka K."/>
            <person name="Kimura M."/>
            <person name="Morikawa S."/>
            <person name="Maeda K."/>
        </authorList>
    </citation>
    <scope>NUCLEOTIDE SEQUENCE</scope>
    <source>
        <strain evidence="4">KC07075</strain>
        <strain evidence="5 7">KC07079</strain>
    </source>
</reference>
<dbReference type="PANTHER" id="PTHR35089:SF1">
    <property type="entry name" value="CHAPERONE PROTEIN SKP"/>
    <property type="match status" value="1"/>
</dbReference>
<dbReference type="PANTHER" id="PTHR35089">
    <property type="entry name" value="CHAPERONE PROTEIN SKP"/>
    <property type="match status" value="1"/>
</dbReference>
<dbReference type="SUPFAM" id="SSF111384">
    <property type="entry name" value="OmpH-like"/>
    <property type="match status" value="1"/>
</dbReference>
<evidence type="ECO:0000256" key="3">
    <source>
        <dbReference type="SAM" id="Coils"/>
    </source>
</evidence>
<comment type="caution">
    <text evidence="4">The sequence shown here is derived from an EMBL/GenBank/DDBJ whole genome shotgun (WGS) entry which is preliminary data.</text>
</comment>